<dbReference type="NCBIfam" id="TIGR02226">
    <property type="entry name" value="two_anch"/>
    <property type="match status" value="1"/>
</dbReference>
<evidence type="ECO:0000313" key="3">
    <source>
        <dbReference type="EMBL" id="PRY46944.1"/>
    </source>
</evidence>
<dbReference type="PANTHER" id="PTHR37464:SF1">
    <property type="entry name" value="BLL2463 PROTEIN"/>
    <property type="match status" value="1"/>
</dbReference>
<feature type="transmembrane region" description="Helical" evidence="1">
    <location>
        <begin position="55"/>
        <end position="76"/>
    </location>
</feature>
<name>A0A2T0TMI8_9BACT</name>
<comment type="caution">
    <text evidence="3">The sequence shown here is derived from an EMBL/GenBank/DDBJ whole genome shotgun (WGS) entry which is preliminary data.</text>
</comment>
<dbReference type="RefSeq" id="WP_106136100.1">
    <property type="nucleotide sequence ID" value="NZ_PVTE01000001.1"/>
</dbReference>
<evidence type="ECO:0000259" key="2">
    <source>
        <dbReference type="Pfam" id="PF07584"/>
    </source>
</evidence>
<reference evidence="3 4" key="1">
    <citation type="submission" date="2018-03" db="EMBL/GenBank/DDBJ databases">
        <title>Genomic Encyclopedia of Archaeal and Bacterial Type Strains, Phase II (KMG-II): from individual species to whole genera.</title>
        <authorList>
            <person name="Goeker M."/>
        </authorList>
    </citation>
    <scope>NUCLEOTIDE SEQUENCE [LARGE SCALE GENOMIC DNA]</scope>
    <source>
        <strain evidence="3 4">DSM 28354</strain>
    </source>
</reference>
<proteinExistence type="predicted"/>
<sequence>MNEPYMLWGALAVVIPIAIHFWHRKQGKPLPWAATGWLEEKQQQQSRGLRLDDRWLLLVRCLLVVLLTVLLARPMLPSLSKPPIVQTVHLVQPSAAVVANFRFELSEALKRKERVVWATPALPPVPPALTLPAQTEFNPLVLQTAISRLSTQPISLQLYATNTPTLATLPIIAVPTRFALHTVIDSSQSPRPYLLVNNDRRLYINRAGQLTSTATPDGSVRLAPSPAHTGPVPTLLGYRNEREKQTVQAALAALTDVYGIDFQLDDRPVPGRAYSWVLTDQLPAQRMASTRYIVSPVSTKVGASTGVAMDAAMANVVYTNDVLTPTTSTLVETGQLPEWLGMQLLAQFYLNTTTAPLSQQALRSLFTPGQPVPKQAATDWQQLFVLLFISMVILERWLALSGTVRERATRPTNV</sequence>
<keyword evidence="1" id="KW-0812">Transmembrane</keyword>
<dbReference type="PANTHER" id="PTHR37464">
    <property type="entry name" value="BLL2463 PROTEIN"/>
    <property type="match status" value="1"/>
</dbReference>
<organism evidence="3 4">
    <name type="scientific">Spirosoma oryzae</name>
    <dbReference type="NCBI Taxonomy" id="1469603"/>
    <lineage>
        <taxon>Bacteria</taxon>
        <taxon>Pseudomonadati</taxon>
        <taxon>Bacteroidota</taxon>
        <taxon>Cytophagia</taxon>
        <taxon>Cytophagales</taxon>
        <taxon>Cytophagaceae</taxon>
        <taxon>Spirosoma</taxon>
    </lineage>
</organism>
<dbReference type="EMBL" id="PVTE01000001">
    <property type="protein sequence ID" value="PRY46944.1"/>
    <property type="molecule type" value="Genomic_DNA"/>
</dbReference>
<dbReference type="AlphaFoldDB" id="A0A2T0TMI8"/>
<protein>
    <submittedName>
        <fullName evidence="3">Putative membrane protein (TIGR02226 family)</fullName>
    </submittedName>
</protein>
<keyword evidence="1" id="KW-0472">Membrane</keyword>
<dbReference type="InterPro" id="IPR024163">
    <property type="entry name" value="Aerotolerance_reg_N"/>
</dbReference>
<accession>A0A2T0TMI8</accession>
<evidence type="ECO:0000313" key="4">
    <source>
        <dbReference type="Proteomes" id="UP000238375"/>
    </source>
</evidence>
<evidence type="ECO:0000256" key="1">
    <source>
        <dbReference type="SAM" id="Phobius"/>
    </source>
</evidence>
<dbReference type="OrthoDB" id="890881at2"/>
<dbReference type="InterPro" id="IPR011933">
    <property type="entry name" value="Double_TM_dom"/>
</dbReference>
<dbReference type="Proteomes" id="UP000238375">
    <property type="component" value="Unassembled WGS sequence"/>
</dbReference>
<gene>
    <name evidence="3" type="ORF">CLV58_1018</name>
</gene>
<keyword evidence="4" id="KW-1185">Reference proteome</keyword>
<feature type="transmembrane region" description="Helical" evidence="1">
    <location>
        <begin position="6"/>
        <end position="22"/>
    </location>
</feature>
<feature type="domain" description="Aerotolerance regulator N-terminal" evidence="2">
    <location>
        <begin position="3"/>
        <end position="74"/>
    </location>
</feature>
<dbReference type="Pfam" id="PF07584">
    <property type="entry name" value="BatA"/>
    <property type="match status" value="1"/>
</dbReference>
<keyword evidence="1" id="KW-1133">Transmembrane helix</keyword>